<proteinExistence type="predicted"/>
<gene>
    <name evidence="2" type="ORF">NE535_14270</name>
</gene>
<dbReference type="RefSeq" id="WP_261299297.1">
    <property type="nucleotide sequence ID" value="NZ_JAMTCD010000020.1"/>
</dbReference>
<accession>A0A9X3AVR8</accession>
<keyword evidence="3" id="KW-1185">Reference proteome</keyword>
<feature type="domain" description="Glycosyl transferase family 1" evidence="1">
    <location>
        <begin position="212"/>
        <end position="358"/>
    </location>
</feature>
<protein>
    <submittedName>
        <fullName evidence="2">Glycosyltransferase</fullName>
        <ecNumber evidence="2">2.4.-.-</ecNumber>
    </submittedName>
</protein>
<dbReference type="Pfam" id="PF00534">
    <property type="entry name" value="Glycos_transf_1"/>
    <property type="match status" value="1"/>
</dbReference>
<name>A0A9X3AVR8_9GAMM</name>
<evidence type="ECO:0000259" key="1">
    <source>
        <dbReference type="Pfam" id="PF00534"/>
    </source>
</evidence>
<organism evidence="2 3">
    <name type="scientific">Shewanella holmiensis</name>
    <dbReference type="NCBI Taxonomy" id="2952222"/>
    <lineage>
        <taxon>Bacteria</taxon>
        <taxon>Pseudomonadati</taxon>
        <taxon>Pseudomonadota</taxon>
        <taxon>Gammaproteobacteria</taxon>
        <taxon>Alteromonadales</taxon>
        <taxon>Shewanellaceae</taxon>
        <taxon>Shewanella</taxon>
    </lineage>
</organism>
<evidence type="ECO:0000313" key="3">
    <source>
        <dbReference type="Proteomes" id="UP001155546"/>
    </source>
</evidence>
<dbReference type="Gene3D" id="3.40.50.2000">
    <property type="entry name" value="Glycogen Phosphorylase B"/>
    <property type="match status" value="1"/>
</dbReference>
<dbReference type="AlphaFoldDB" id="A0A9X3AVR8"/>
<dbReference type="PANTHER" id="PTHR46401:SF8">
    <property type="entry name" value="BLL6006 PROTEIN"/>
    <property type="match status" value="1"/>
</dbReference>
<reference evidence="2" key="1">
    <citation type="journal article" date="2023" name="Int. J. Syst. Evol. Microbiol.">
        <title>&lt;i&gt;Shewanella septentrionalis&lt;/i&gt; sp. nov. and &lt;i&gt;Shewanella holmiensis&lt;/i&gt; sp. nov., isolated from Baltic Sea water and sediments.</title>
        <authorList>
            <person name="Martin-Rodriguez A.J."/>
            <person name="Thorell K."/>
            <person name="Joffre E."/>
            <person name="Jensie-Markopoulos S."/>
            <person name="Moore E.R.B."/>
            <person name="Sjoling A."/>
        </authorList>
    </citation>
    <scope>NUCLEOTIDE SEQUENCE</scope>
    <source>
        <strain evidence="2">SP1S2-7</strain>
    </source>
</reference>
<dbReference type="EMBL" id="JAMTCD010000020">
    <property type="protein sequence ID" value="MCT7942950.1"/>
    <property type="molecule type" value="Genomic_DNA"/>
</dbReference>
<keyword evidence="2" id="KW-0328">Glycosyltransferase</keyword>
<evidence type="ECO:0000313" key="2">
    <source>
        <dbReference type="EMBL" id="MCT7942950.1"/>
    </source>
</evidence>
<dbReference type="InterPro" id="IPR001296">
    <property type="entry name" value="Glyco_trans_1"/>
</dbReference>
<dbReference type="SUPFAM" id="SSF53756">
    <property type="entry name" value="UDP-Glycosyltransferase/glycogen phosphorylase"/>
    <property type="match status" value="1"/>
</dbReference>
<comment type="caution">
    <text evidence="2">The sequence shown here is derived from an EMBL/GenBank/DDBJ whole genome shotgun (WGS) entry which is preliminary data.</text>
</comment>
<dbReference type="Proteomes" id="UP001155546">
    <property type="component" value="Unassembled WGS sequence"/>
</dbReference>
<dbReference type="GO" id="GO:0016757">
    <property type="term" value="F:glycosyltransferase activity"/>
    <property type="evidence" value="ECO:0007669"/>
    <property type="project" value="UniProtKB-KW"/>
</dbReference>
<dbReference type="EC" id="2.4.-.-" evidence="2"/>
<keyword evidence="2" id="KW-0808">Transferase</keyword>
<dbReference type="PANTHER" id="PTHR46401">
    <property type="entry name" value="GLYCOSYLTRANSFERASE WBBK-RELATED"/>
    <property type="match status" value="1"/>
</dbReference>
<sequence length="393" mass="44913">MVPKSKKLAIGFFPPHNKSWMGGVNYYCNLFYALNVLESSDYEIVVFLGKNASSDVVKLYEEYKVKVVKTAVLERWSIAWFADKLLHKLFGTRYMLNRLLSRYHVSIISHVQADMGVNCKVIAWLPDFQHVHLPHMFPPKDLNIRNHGFLDISNKADAVILSSYDALNDFKNFVPTQAHKGRVAQFVSQLPGFYSNLSDKDRNLILLKYGIDRPYVFVPNQFWRHKNHELMLEAINILKQLDTSPLVVCSGLMEDSRDPLYVSRLLEYVEQNNLADTVKFLGLIPYEDVFTLIKFSEVVLNPSRFEGWSSAVEECKSAQKQMILSDLAVHKEQYPEAIFFNVNSAASLAEKLALVVDTVNLNSDLEHVSVSVPERTRSYASTYITICTDLLNS</sequence>